<evidence type="ECO:0000256" key="5">
    <source>
        <dbReference type="SAM" id="Phobius"/>
    </source>
</evidence>
<organism evidence="6 7">
    <name type="scientific">Aspergillus keveii</name>
    <dbReference type="NCBI Taxonomy" id="714993"/>
    <lineage>
        <taxon>Eukaryota</taxon>
        <taxon>Fungi</taxon>
        <taxon>Dikarya</taxon>
        <taxon>Ascomycota</taxon>
        <taxon>Pezizomycotina</taxon>
        <taxon>Eurotiomycetes</taxon>
        <taxon>Eurotiomycetidae</taxon>
        <taxon>Eurotiales</taxon>
        <taxon>Aspergillaceae</taxon>
        <taxon>Aspergillus</taxon>
        <taxon>Aspergillus subgen. Nidulantes</taxon>
    </lineage>
</organism>
<feature type="transmembrane region" description="Helical" evidence="5">
    <location>
        <begin position="69"/>
        <end position="88"/>
    </location>
</feature>
<dbReference type="EMBL" id="JBFTWV010000074">
    <property type="protein sequence ID" value="KAL2788771.1"/>
    <property type="molecule type" value="Genomic_DNA"/>
</dbReference>
<keyword evidence="7" id="KW-1185">Reference proteome</keyword>
<reference evidence="6 7" key="1">
    <citation type="submission" date="2024-07" db="EMBL/GenBank/DDBJ databases">
        <title>Section-level genome sequencing and comparative genomics of Aspergillus sections Usti and Cavernicolus.</title>
        <authorList>
            <consortium name="Lawrence Berkeley National Laboratory"/>
            <person name="Nybo J.L."/>
            <person name="Vesth T.C."/>
            <person name="Theobald S."/>
            <person name="Frisvad J.C."/>
            <person name="Larsen T.O."/>
            <person name="Kjaerboelling I."/>
            <person name="Rothschild-Mancinelli K."/>
            <person name="Lyhne E.K."/>
            <person name="Kogle M.E."/>
            <person name="Barry K."/>
            <person name="Clum A."/>
            <person name="Na H."/>
            <person name="Ledsgaard L."/>
            <person name="Lin J."/>
            <person name="Lipzen A."/>
            <person name="Kuo A."/>
            <person name="Riley R."/>
            <person name="Mondo S."/>
            <person name="Labutti K."/>
            <person name="Haridas S."/>
            <person name="Pangalinan J."/>
            <person name="Salamov A.A."/>
            <person name="Simmons B.A."/>
            <person name="Magnuson J.K."/>
            <person name="Chen J."/>
            <person name="Drula E."/>
            <person name="Henrissat B."/>
            <person name="Wiebenga A."/>
            <person name="Lubbers R.J."/>
            <person name="Gomes A.C."/>
            <person name="Makela M.R."/>
            <person name="Stajich J."/>
            <person name="Grigoriev I.V."/>
            <person name="Mortensen U.H."/>
            <person name="De Vries R.P."/>
            <person name="Baker S.E."/>
            <person name="Andersen M.R."/>
        </authorList>
    </citation>
    <scope>NUCLEOTIDE SEQUENCE [LARGE SCALE GENOMIC DNA]</scope>
    <source>
        <strain evidence="6 7">CBS 209.92</strain>
    </source>
</reference>
<comment type="caution">
    <text evidence="6">The sequence shown here is derived from an EMBL/GenBank/DDBJ whole genome shotgun (WGS) entry which is preliminary data.</text>
</comment>
<sequence length="155" mass="16756">MADTNTVSPSPALDETPLPRNENLIKFYFFLLAPLFTSTSWGSDLSLTNRLQSVNIFINNFGNPSGATLGFYGASVSVSALCALFFSSTIVGRLAFNIFVAGKLLLGFGAVLQQIGGPMLVTELAHPRHREPLTSFYNTSIYIGLDLGPWITFGT</sequence>
<keyword evidence="4 5" id="KW-0472">Membrane</keyword>
<proteinExistence type="predicted"/>
<evidence type="ECO:0000256" key="2">
    <source>
        <dbReference type="ARBA" id="ARBA00022692"/>
    </source>
</evidence>
<protein>
    <submittedName>
        <fullName evidence="6">Uncharacterized protein</fullName>
    </submittedName>
</protein>
<evidence type="ECO:0000256" key="3">
    <source>
        <dbReference type="ARBA" id="ARBA00022989"/>
    </source>
</evidence>
<accession>A0ABR4FZV1</accession>
<keyword evidence="2 5" id="KW-0812">Transmembrane</keyword>
<evidence type="ECO:0000256" key="1">
    <source>
        <dbReference type="ARBA" id="ARBA00004370"/>
    </source>
</evidence>
<evidence type="ECO:0000256" key="4">
    <source>
        <dbReference type="ARBA" id="ARBA00023136"/>
    </source>
</evidence>
<evidence type="ECO:0000313" key="7">
    <source>
        <dbReference type="Proteomes" id="UP001610563"/>
    </source>
</evidence>
<keyword evidence="3 5" id="KW-1133">Transmembrane helix</keyword>
<dbReference type="SUPFAM" id="SSF103473">
    <property type="entry name" value="MFS general substrate transporter"/>
    <property type="match status" value="1"/>
</dbReference>
<dbReference type="Gene3D" id="1.20.1250.20">
    <property type="entry name" value="MFS general substrate transporter like domains"/>
    <property type="match status" value="1"/>
</dbReference>
<dbReference type="InterPro" id="IPR036259">
    <property type="entry name" value="MFS_trans_sf"/>
</dbReference>
<name>A0ABR4FZV1_9EURO</name>
<comment type="subcellular location">
    <subcellularLocation>
        <location evidence="1">Membrane</location>
    </subcellularLocation>
</comment>
<dbReference type="Proteomes" id="UP001610563">
    <property type="component" value="Unassembled WGS sequence"/>
</dbReference>
<gene>
    <name evidence="6" type="ORF">BJX66DRAFT_339934</name>
</gene>
<dbReference type="Pfam" id="PF00083">
    <property type="entry name" value="Sugar_tr"/>
    <property type="match status" value="1"/>
</dbReference>
<dbReference type="InterPro" id="IPR005828">
    <property type="entry name" value="MFS_sugar_transport-like"/>
</dbReference>
<evidence type="ECO:0000313" key="6">
    <source>
        <dbReference type="EMBL" id="KAL2788771.1"/>
    </source>
</evidence>
<feature type="transmembrane region" description="Helical" evidence="5">
    <location>
        <begin position="94"/>
        <end position="112"/>
    </location>
</feature>